<dbReference type="SUPFAM" id="SSF47113">
    <property type="entry name" value="Histone-fold"/>
    <property type="match status" value="1"/>
</dbReference>
<feature type="compositionally biased region" description="Polar residues" evidence="8">
    <location>
        <begin position="61"/>
        <end position="81"/>
    </location>
</feature>
<dbReference type="Proteomes" id="UP001345013">
    <property type="component" value="Unassembled WGS sequence"/>
</dbReference>
<evidence type="ECO:0000256" key="5">
    <source>
        <dbReference type="ARBA" id="ARBA00020835"/>
    </source>
</evidence>
<comment type="function">
    <text evidence="1">Core component of nucleosome. Nucleosomes wrap and compact DNA into chromatin, limiting DNA accessibility to the cellular machineries which require DNA as a template. Histones thereby play a central role in transcription regulation, DNA repair, DNA replication and chromosomal stability. DNA accessibility is regulated via a complex set of post-translational modifications of histones, also called histone code, and nucleosome remodeling.</text>
</comment>
<dbReference type="CDD" id="cd22911">
    <property type="entry name" value="HFD_H3"/>
    <property type="match status" value="1"/>
</dbReference>
<evidence type="ECO:0000313" key="11">
    <source>
        <dbReference type="Proteomes" id="UP001345013"/>
    </source>
</evidence>
<evidence type="ECO:0000256" key="6">
    <source>
        <dbReference type="ARBA" id="ARBA00022454"/>
    </source>
</evidence>
<reference evidence="10 11" key="1">
    <citation type="submission" date="2023-08" db="EMBL/GenBank/DDBJ databases">
        <title>Black Yeasts Isolated from many extreme environments.</title>
        <authorList>
            <person name="Coleine C."/>
            <person name="Stajich J.E."/>
            <person name="Selbmann L."/>
        </authorList>
    </citation>
    <scope>NUCLEOTIDE SEQUENCE [LARGE SCALE GENOMIC DNA]</scope>
    <source>
        <strain evidence="10 11">CCFEE 5885</strain>
    </source>
</reference>
<evidence type="ECO:0000256" key="7">
    <source>
        <dbReference type="ARBA" id="ARBA00023269"/>
    </source>
</evidence>
<comment type="subunit">
    <text evidence="4">The nucleosome is a histone octamer containing two molecules each of H2A, H2B, H3 and H4 assembled in one H3-H4 heterotetramer and two H2A-H2B heterodimers. The octamer wraps approximately 147 bp of DNA.</text>
</comment>
<protein>
    <recommendedName>
        <fullName evidence="5">Histone H3</fullName>
    </recommendedName>
</protein>
<evidence type="ECO:0000256" key="1">
    <source>
        <dbReference type="ARBA" id="ARBA00002001"/>
    </source>
</evidence>
<dbReference type="Gene3D" id="1.10.20.10">
    <property type="entry name" value="Histone, subunit A"/>
    <property type="match status" value="1"/>
</dbReference>
<dbReference type="InterPro" id="IPR007125">
    <property type="entry name" value="H2A/H2B/H3"/>
</dbReference>
<comment type="caution">
    <text evidence="10">The sequence shown here is derived from an EMBL/GenBank/DDBJ whole genome shotgun (WGS) entry which is preliminary data.</text>
</comment>
<dbReference type="InterPro" id="IPR009072">
    <property type="entry name" value="Histone-fold"/>
</dbReference>
<keyword evidence="7" id="KW-0544">Nucleosome core</keyword>
<keyword evidence="6" id="KW-0158">Chromosome</keyword>
<gene>
    <name evidence="10" type="ORF">LTR24_010677</name>
</gene>
<dbReference type="EMBL" id="JAVRRG010000414">
    <property type="protein sequence ID" value="KAK5070305.1"/>
    <property type="molecule type" value="Genomic_DNA"/>
</dbReference>
<comment type="similarity">
    <text evidence="3">Belongs to the histone H3 family.</text>
</comment>
<dbReference type="PANTHER" id="PTHR11426">
    <property type="entry name" value="HISTONE H3"/>
    <property type="match status" value="1"/>
</dbReference>
<accession>A0ABR0JT78</accession>
<feature type="compositionally biased region" description="Basic residues" evidence="8">
    <location>
        <begin position="107"/>
        <end position="124"/>
    </location>
</feature>
<evidence type="ECO:0000256" key="2">
    <source>
        <dbReference type="ARBA" id="ARBA00004286"/>
    </source>
</evidence>
<evidence type="ECO:0000256" key="8">
    <source>
        <dbReference type="SAM" id="MobiDB-lite"/>
    </source>
</evidence>
<dbReference type="InterPro" id="IPR000164">
    <property type="entry name" value="Histone_H3/CENP-A"/>
</dbReference>
<feature type="region of interest" description="Disordered" evidence="8">
    <location>
        <begin position="1"/>
        <end position="180"/>
    </location>
</feature>
<sequence>MPLNADQPAQLSPIGPNNWLSGDEDNIIPDIDDLLPAPDSPEPDQPQSQTPGPLLGPLSRRSASQRQDVTPRTAVQRQSSSSDEEIVQDQGVEQDDVFGTNTMAKKPATKKSAAKKPAAKKPAAKRTAAEKSAARKSLQGVARTAANSKAAKARDRANLHSKATGKPTTPGKAVGSKRRYKPGTVALREIRRYQQNTDLLIPFAPFARVVREETGRIAGAHFGSGARFQRNAILALQEASEAYLVSVFEDTNLCALHAGRVTIKAKDMQLARRLRGERA</sequence>
<comment type="subcellular location">
    <subcellularLocation>
        <location evidence="2">Chromosome</location>
    </subcellularLocation>
</comment>
<feature type="compositionally biased region" description="Acidic residues" evidence="8">
    <location>
        <begin position="82"/>
        <end position="96"/>
    </location>
</feature>
<dbReference type="PRINTS" id="PR00622">
    <property type="entry name" value="HISTONEH3"/>
</dbReference>
<name>A0ABR0JT78_9EURO</name>
<keyword evidence="11" id="KW-1185">Reference proteome</keyword>
<feature type="compositionally biased region" description="Acidic residues" evidence="8">
    <location>
        <begin position="22"/>
        <end position="33"/>
    </location>
</feature>
<dbReference type="Pfam" id="PF00125">
    <property type="entry name" value="Histone"/>
    <property type="match status" value="1"/>
</dbReference>
<proteinExistence type="inferred from homology"/>
<keyword evidence="7" id="KW-0238">DNA-binding</keyword>
<organism evidence="10 11">
    <name type="scientific">Lithohypha guttulata</name>
    <dbReference type="NCBI Taxonomy" id="1690604"/>
    <lineage>
        <taxon>Eukaryota</taxon>
        <taxon>Fungi</taxon>
        <taxon>Dikarya</taxon>
        <taxon>Ascomycota</taxon>
        <taxon>Pezizomycotina</taxon>
        <taxon>Eurotiomycetes</taxon>
        <taxon>Chaetothyriomycetidae</taxon>
        <taxon>Chaetothyriales</taxon>
        <taxon>Trichomeriaceae</taxon>
        <taxon>Lithohypha</taxon>
    </lineage>
</organism>
<evidence type="ECO:0000256" key="3">
    <source>
        <dbReference type="ARBA" id="ARBA00010343"/>
    </source>
</evidence>
<dbReference type="SMART" id="SM00428">
    <property type="entry name" value="H3"/>
    <property type="match status" value="1"/>
</dbReference>
<feature type="domain" description="Core Histone H2A/H2B/H3" evidence="9">
    <location>
        <begin position="182"/>
        <end position="274"/>
    </location>
</feature>
<evidence type="ECO:0000313" key="10">
    <source>
        <dbReference type="EMBL" id="KAK5070305.1"/>
    </source>
</evidence>
<evidence type="ECO:0000259" key="9">
    <source>
        <dbReference type="Pfam" id="PF00125"/>
    </source>
</evidence>
<evidence type="ECO:0000256" key="4">
    <source>
        <dbReference type="ARBA" id="ARBA00011538"/>
    </source>
</evidence>